<name>A0ABV5SHF5_9ACTN</name>
<keyword evidence="2" id="KW-1133">Transmembrane helix</keyword>
<protein>
    <submittedName>
        <fullName evidence="3">Uncharacterized protein</fullName>
    </submittedName>
</protein>
<feature type="compositionally biased region" description="Basic residues" evidence="1">
    <location>
        <begin position="7"/>
        <end position="17"/>
    </location>
</feature>
<accession>A0ABV5SHF5</accession>
<evidence type="ECO:0000256" key="2">
    <source>
        <dbReference type="SAM" id="Phobius"/>
    </source>
</evidence>
<dbReference type="Proteomes" id="UP001589532">
    <property type="component" value="Unassembled WGS sequence"/>
</dbReference>
<feature type="region of interest" description="Disordered" evidence="1">
    <location>
        <begin position="1"/>
        <end position="26"/>
    </location>
</feature>
<proteinExistence type="predicted"/>
<keyword evidence="4" id="KW-1185">Reference proteome</keyword>
<feature type="transmembrane region" description="Helical" evidence="2">
    <location>
        <begin position="55"/>
        <end position="74"/>
    </location>
</feature>
<gene>
    <name evidence="3" type="ORF">ACFFSA_44830</name>
</gene>
<dbReference type="EMBL" id="JBHMBW010000094">
    <property type="protein sequence ID" value="MFB9630243.1"/>
    <property type="molecule type" value="Genomic_DNA"/>
</dbReference>
<evidence type="ECO:0000313" key="3">
    <source>
        <dbReference type="EMBL" id="MFB9630243.1"/>
    </source>
</evidence>
<reference evidence="3 4" key="1">
    <citation type="submission" date="2024-09" db="EMBL/GenBank/DDBJ databases">
        <authorList>
            <person name="Sun Q."/>
            <person name="Mori K."/>
        </authorList>
    </citation>
    <scope>NUCLEOTIDE SEQUENCE [LARGE SCALE GENOMIC DNA]</scope>
    <source>
        <strain evidence="3 4">JCM 3143</strain>
    </source>
</reference>
<keyword evidence="2" id="KW-0812">Transmembrane</keyword>
<evidence type="ECO:0000313" key="4">
    <source>
        <dbReference type="Proteomes" id="UP001589532"/>
    </source>
</evidence>
<keyword evidence="2" id="KW-0472">Membrane</keyword>
<organism evidence="3 4">
    <name type="scientific">Nonomuraea helvata</name>
    <dbReference type="NCBI Taxonomy" id="37484"/>
    <lineage>
        <taxon>Bacteria</taxon>
        <taxon>Bacillati</taxon>
        <taxon>Actinomycetota</taxon>
        <taxon>Actinomycetes</taxon>
        <taxon>Streptosporangiales</taxon>
        <taxon>Streptosporangiaceae</taxon>
        <taxon>Nonomuraea</taxon>
    </lineage>
</organism>
<evidence type="ECO:0000256" key="1">
    <source>
        <dbReference type="SAM" id="MobiDB-lite"/>
    </source>
</evidence>
<dbReference type="RefSeq" id="WP_344988143.1">
    <property type="nucleotide sequence ID" value="NZ_BAAAXV010000002.1"/>
</dbReference>
<comment type="caution">
    <text evidence="3">The sequence shown here is derived from an EMBL/GenBank/DDBJ whole genome shotgun (WGS) entry which is preliminary data.</text>
</comment>
<sequence>MSPGGRAGHRWPGRRSRTQAPTASETPAEAVHIMLGSIALIISAGLVVLSVSAGIPLLTAVIGVVIALIMTDIMRAHRRARHPRERL</sequence>